<comment type="subcellular location">
    <subcellularLocation>
        <location evidence="1">Nucleus</location>
    </subcellularLocation>
</comment>
<evidence type="ECO:0000256" key="3">
    <source>
        <dbReference type="ARBA" id="ARBA00022763"/>
    </source>
</evidence>
<comment type="similarity">
    <text evidence="2">Belongs to the rad1 family.</text>
</comment>
<dbReference type="CDD" id="cd00577">
    <property type="entry name" value="PCNA"/>
    <property type="match status" value="1"/>
</dbReference>
<dbReference type="InParanoid" id="A0A482XLB7"/>
<dbReference type="SUPFAM" id="SSF55979">
    <property type="entry name" value="DNA clamp"/>
    <property type="match status" value="1"/>
</dbReference>
<dbReference type="Pfam" id="PF02144">
    <property type="entry name" value="Rad1"/>
    <property type="match status" value="1"/>
</dbReference>
<dbReference type="PANTHER" id="PTHR10870">
    <property type="entry name" value="CELL CYCLE CHECKPOINT PROTEIN RAD1"/>
    <property type="match status" value="1"/>
</dbReference>
<keyword evidence="5" id="KW-0539">Nucleus</keyword>
<protein>
    <recommendedName>
        <fullName evidence="8">Checkpoint protein</fullName>
    </recommendedName>
</protein>
<dbReference type="InterPro" id="IPR046938">
    <property type="entry name" value="DNA_clamp_sf"/>
</dbReference>
<organism evidence="6 7">
    <name type="scientific">Laodelphax striatellus</name>
    <name type="common">Small brown planthopper</name>
    <name type="synonym">Delphax striatella</name>
    <dbReference type="NCBI Taxonomy" id="195883"/>
    <lineage>
        <taxon>Eukaryota</taxon>
        <taxon>Metazoa</taxon>
        <taxon>Ecdysozoa</taxon>
        <taxon>Arthropoda</taxon>
        <taxon>Hexapoda</taxon>
        <taxon>Insecta</taxon>
        <taxon>Pterygota</taxon>
        <taxon>Neoptera</taxon>
        <taxon>Paraneoptera</taxon>
        <taxon>Hemiptera</taxon>
        <taxon>Auchenorrhyncha</taxon>
        <taxon>Fulgoroidea</taxon>
        <taxon>Delphacidae</taxon>
        <taxon>Criomorphinae</taxon>
        <taxon>Laodelphax</taxon>
    </lineage>
</organism>
<proteinExistence type="inferred from homology"/>
<evidence type="ECO:0000256" key="5">
    <source>
        <dbReference type="ARBA" id="ARBA00023242"/>
    </source>
</evidence>
<name>A0A482XLB7_LAOST</name>
<evidence type="ECO:0000256" key="4">
    <source>
        <dbReference type="ARBA" id="ARBA00023204"/>
    </source>
</evidence>
<evidence type="ECO:0000256" key="1">
    <source>
        <dbReference type="ARBA" id="ARBA00004123"/>
    </source>
</evidence>
<dbReference type="GO" id="GO:0000077">
    <property type="term" value="P:DNA damage checkpoint signaling"/>
    <property type="evidence" value="ECO:0007669"/>
    <property type="project" value="InterPro"/>
</dbReference>
<comment type="caution">
    <text evidence="6">The sequence shown here is derived from an EMBL/GenBank/DDBJ whole genome shotgun (WGS) entry which is preliminary data.</text>
</comment>
<dbReference type="GO" id="GO:0006281">
    <property type="term" value="P:DNA repair"/>
    <property type="evidence" value="ECO:0007669"/>
    <property type="project" value="UniProtKB-KW"/>
</dbReference>
<evidence type="ECO:0000256" key="2">
    <source>
        <dbReference type="ARBA" id="ARBA00010991"/>
    </source>
</evidence>
<dbReference type="FunCoup" id="A0A482XLB7">
    <property type="interactions" value="1585"/>
</dbReference>
<keyword evidence="3" id="KW-0227">DNA damage</keyword>
<evidence type="ECO:0000313" key="6">
    <source>
        <dbReference type="EMBL" id="RZF46464.1"/>
    </source>
</evidence>
<reference evidence="6 7" key="1">
    <citation type="journal article" date="2017" name="Gigascience">
        <title>Genome sequence of the small brown planthopper, Laodelphax striatellus.</title>
        <authorList>
            <person name="Zhu J."/>
            <person name="Jiang F."/>
            <person name="Wang X."/>
            <person name="Yang P."/>
            <person name="Bao Y."/>
            <person name="Zhao W."/>
            <person name="Wang W."/>
            <person name="Lu H."/>
            <person name="Wang Q."/>
            <person name="Cui N."/>
            <person name="Li J."/>
            <person name="Chen X."/>
            <person name="Luo L."/>
            <person name="Yu J."/>
            <person name="Kang L."/>
            <person name="Cui F."/>
        </authorList>
    </citation>
    <scope>NUCLEOTIDE SEQUENCE [LARGE SCALE GENOMIC DNA]</scope>
    <source>
        <strain evidence="6">Lst14</strain>
    </source>
</reference>
<dbReference type="Gene3D" id="3.70.10.10">
    <property type="match status" value="1"/>
</dbReference>
<dbReference type="STRING" id="195883.A0A482XLB7"/>
<dbReference type="Proteomes" id="UP000291343">
    <property type="component" value="Unassembled WGS sequence"/>
</dbReference>
<evidence type="ECO:0000313" key="7">
    <source>
        <dbReference type="Proteomes" id="UP000291343"/>
    </source>
</evidence>
<dbReference type="GO" id="GO:0030896">
    <property type="term" value="C:checkpoint clamp complex"/>
    <property type="evidence" value="ECO:0007669"/>
    <property type="project" value="TreeGrafter"/>
</dbReference>
<dbReference type="SMR" id="A0A482XLB7"/>
<evidence type="ECO:0008006" key="8">
    <source>
        <dbReference type="Google" id="ProtNLM"/>
    </source>
</evidence>
<dbReference type="AlphaFoldDB" id="A0A482XLB7"/>
<dbReference type="PANTHER" id="PTHR10870:SF0">
    <property type="entry name" value="CELL CYCLE CHECKPOINT PROTEIN RAD1"/>
    <property type="match status" value="1"/>
</dbReference>
<dbReference type="InterPro" id="IPR003021">
    <property type="entry name" value="Rad1_Rec1_Rad17"/>
</dbReference>
<accession>A0A482XLB7</accession>
<dbReference type="EMBL" id="QKKF02006307">
    <property type="protein sequence ID" value="RZF46464.1"/>
    <property type="molecule type" value="Genomic_DNA"/>
</dbReference>
<dbReference type="PRINTS" id="PR01245">
    <property type="entry name" value="RAD1REC1"/>
</dbReference>
<gene>
    <name evidence="6" type="ORF">LSTR_LSTR012539</name>
</gene>
<sequence length="275" mass="30845">MNTSSSSQRFNYLFEAKLDNVKNLSPVLKAINFKDNATIFINDKGLKVVVEDSKCVQASAFVGEDLFQEFHLRTDQLVFCLDLTVMVECLSILDNCSSAGTTTALNMYYKSIGSPLKLLIEEGGIITDCSLKTKDAIEILEFDFPVENELNKIIFRASDLKEILNDIDTNSESIEILISPNPPHFRITTNSITNQCYIDIPKNSEAVEIFSSKSPISAKYKYTQLKPAIKLIAVSSKTSIRINEEGLLCFQFMIKTVSKLVVYVEYLCTPLVDDE</sequence>
<keyword evidence="7" id="KW-1185">Reference proteome</keyword>
<keyword evidence="4" id="KW-0234">DNA repair</keyword>
<dbReference type="PRINTS" id="PR01246">
    <property type="entry name" value="RAD1REPAIR"/>
</dbReference>
<dbReference type="InterPro" id="IPR003011">
    <property type="entry name" value="Cell_cycle_checkpoint_Rad1"/>
</dbReference>
<dbReference type="OrthoDB" id="337581at2759"/>